<comment type="function">
    <text evidence="6">A probable RNA chaperone. Forms a complex with KhpA which binds to cellular RNA and controls its expression. Plays a role in peptidoglycan (PG) homeostasis and cell length regulation.</text>
</comment>
<dbReference type="InterPro" id="IPR039247">
    <property type="entry name" value="KhpB"/>
</dbReference>
<dbReference type="Pfam" id="PF13083">
    <property type="entry name" value="KH_KhpA-B"/>
    <property type="match status" value="1"/>
</dbReference>
<evidence type="ECO:0000313" key="8">
    <source>
        <dbReference type="EMBL" id="TEB13708.1"/>
    </source>
</evidence>
<dbReference type="NCBIfam" id="NF041568">
    <property type="entry name" value="Jag_EloR"/>
    <property type="match status" value="1"/>
</dbReference>
<evidence type="ECO:0000313" key="9">
    <source>
        <dbReference type="Proteomes" id="UP000297597"/>
    </source>
</evidence>
<feature type="region of interest" description="Jag_N domain" evidence="6">
    <location>
        <begin position="5"/>
        <end position="55"/>
    </location>
</feature>
<accession>A0A4Y7RXH9</accession>
<dbReference type="InterPro" id="IPR038008">
    <property type="entry name" value="Jag_KH"/>
</dbReference>
<evidence type="ECO:0000259" key="7">
    <source>
        <dbReference type="PROSITE" id="PS51061"/>
    </source>
</evidence>
<dbReference type="CDD" id="cd02414">
    <property type="entry name" value="KH-II_Jag"/>
    <property type="match status" value="1"/>
</dbReference>
<keyword evidence="1 6" id="KW-0963">Cytoplasm</keyword>
<comment type="subunit">
    <text evidence="6">Forms a complex with KhpA.</text>
</comment>
<dbReference type="Gene3D" id="3.30.300.20">
    <property type="match status" value="1"/>
</dbReference>
<comment type="caution">
    <text evidence="8">The sequence shown here is derived from an EMBL/GenBank/DDBJ whole genome shotgun (WGS) entry which is preliminary data.</text>
</comment>
<evidence type="ECO:0000256" key="6">
    <source>
        <dbReference type="HAMAP-Rule" id="MF_00867"/>
    </source>
</evidence>
<proteinExistence type="inferred from homology"/>
<dbReference type="SMART" id="SM01245">
    <property type="entry name" value="Jag_N"/>
    <property type="match status" value="1"/>
</dbReference>
<dbReference type="AlphaFoldDB" id="A0A4Y7RXH9"/>
<evidence type="ECO:0000256" key="3">
    <source>
        <dbReference type="ARBA" id="ARBA00022960"/>
    </source>
</evidence>
<dbReference type="Proteomes" id="UP000297597">
    <property type="component" value="Unassembled WGS sequence"/>
</dbReference>
<dbReference type="OrthoDB" id="9794483at2"/>
<dbReference type="GO" id="GO:0005737">
    <property type="term" value="C:cytoplasm"/>
    <property type="evidence" value="ECO:0007669"/>
    <property type="project" value="UniProtKB-SubCell"/>
</dbReference>
<dbReference type="HAMAP" id="MF_00867">
    <property type="entry name" value="KhpB"/>
    <property type="match status" value="1"/>
</dbReference>
<keyword evidence="5 6" id="KW-0961">Cell wall biogenesis/degradation</keyword>
<comment type="subcellular location">
    <subcellularLocation>
        <location evidence="6">Cytoplasm</location>
    </subcellularLocation>
</comment>
<gene>
    <name evidence="6" type="primary">khpB</name>
    <name evidence="6" type="synonym">eloR</name>
    <name evidence="8" type="ORF">Pmgp_00111</name>
</gene>
<dbReference type="PANTHER" id="PTHR35800">
    <property type="entry name" value="PROTEIN JAG"/>
    <property type="match status" value="1"/>
</dbReference>
<keyword evidence="3 6" id="KW-0133">Cell shape</keyword>
<dbReference type="PANTHER" id="PTHR35800:SF1">
    <property type="entry name" value="RNA-BINDING PROTEIN KHPB"/>
    <property type="match status" value="1"/>
</dbReference>
<dbReference type="CDD" id="cd02644">
    <property type="entry name" value="R3H_jag"/>
    <property type="match status" value="1"/>
</dbReference>
<dbReference type="GO" id="GO:0009252">
    <property type="term" value="P:peptidoglycan biosynthetic process"/>
    <property type="evidence" value="ECO:0007669"/>
    <property type="project" value="UniProtKB-UniRule"/>
</dbReference>
<protein>
    <recommendedName>
        <fullName evidence="6">RNA-binding protein KhpB</fullName>
    </recommendedName>
    <alternativeName>
        <fullName evidence="6">RNA-binding protein EloR</fullName>
    </alternativeName>
</protein>
<dbReference type="Pfam" id="PF01424">
    <property type="entry name" value="R3H"/>
    <property type="match status" value="1"/>
</dbReference>
<keyword evidence="9" id="KW-1185">Reference proteome</keyword>
<dbReference type="SMART" id="SM00393">
    <property type="entry name" value="R3H"/>
    <property type="match status" value="1"/>
</dbReference>
<comment type="similarity">
    <text evidence="6">Belongs to the KhpB RNA-binding protein family.</text>
</comment>
<dbReference type="InterPro" id="IPR036867">
    <property type="entry name" value="R3H_dom_sf"/>
</dbReference>
<dbReference type="InterPro" id="IPR015946">
    <property type="entry name" value="KH_dom-like_a/b"/>
</dbReference>
<name>A0A4Y7RXH9_9FIRM</name>
<dbReference type="InterPro" id="IPR032782">
    <property type="entry name" value="KhpB_N"/>
</dbReference>
<dbReference type="SUPFAM" id="SSF82708">
    <property type="entry name" value="R3H domain"/>
    <property type="match status" value="1"/>
</dbReference>
<dbReference type="RefSeq" id="WP_134212020.1">
    <property type="nucleotide sequence ID" value="NZ_QFFZ01000001.1"/>
</dbReference>
<dbReference type="Gene3D" id="3.30.1370.50">
    <property type="entry name" value="R3H-like domain"/>
    <property type="match status" value="1"/>
</dbReference>
<evidence type="ECO:0000256" key="1">
    <source>
        <dbReference type="ARBA" id="ARBA00022490"/>
    </source>
</evidence>
<dbReference type="EMBL" id="QFFZ01000001">
    <property type="protein sequence ID" value="TEB13708.1"/>
    <property type="molecule type" value="Genomic_DNA"/>
</dbReference>
<dbReference type="GO" id="GO:0008360">
    <property type="term" value="P:regulation of cell shape"/>
    <property type="evidence" value="ECO:0007669"/>
    <property type="project" value="UniProtKB-KW"/>
</dbReference>
<dbReference type="InterPro" id="IPR001374">
    <property type="entry name" value="R3H_dom"/>
</dbReference>
<evidence type="ECO:0000256" key="4">
    <source>
        <dbReference type="ARBA" id="ARBA00023186"/>
    </source>
</evidence>
<comment type="domain">
    <text evidence="6">Has an N-terminal Jag-N domain and 2 RNA-binding domains (KH and R3H).</text>
</comment>
<dbReference type="PROSITE" id="PS51061">
    <property type="entry name" value="R3H"/>
    <property type="match status" value="1"/>
</dbReference>
<dbReference type="GO" id="GO:0003723">
    <property type="term" value="F:RNA binding"/>
    <property type="evidence" value="ECO:0007669"/>
    <property type="project" value="UniProtKB-UniRule"/>
</dbReference>
<dbReference type="Gene3D" id="3.30.30.80">
    <property type="entry name" value="probable RNA-binding protein from clostridium symbiosum atcc 14940"/>
    <property type="match status" value="1"/>
</dbReference>
<keyword evidence="2 6" id="KW-0694">RNA-binding</keyword>
<keyword evidence="4 6" id="KW-0143">Chaperone</keyword>
<feature type="domain" description="R3H" evidence="7">
    <location>
        <begin position="140"/>
        <end position="206"/>
    </location>
</feature>
<dbReference type="InterPro" id="IPR034079">
    <property type="entry name" value="R3H_KhpB"/>
</dbReference>
<evidence type="ECO:0000256" key="5">
    <source>
        <dbReference type="ARBA" id="ARBA00023316"/>
    </source>
</evidence>
<dbReference type="InterPro" id="IPR038247">
    <property type="entry name" value="Jag_N_dom_sf"/>
</dbReference>
<sequence>MKIVEKTAKTVDEAVELALKELGAAKEEVEIEVLEEPSKGILGLIKVKQARVKVVLKEGPSQKASNLLKQIFKSLELDVDIKTTENEKSLLVDLKGHDLGILIGRRGETLDALQYLVNLSVNKNQETRKKIIIDIEGYRNRREKTLQKLALKLADKARQRGRNVVLEPMSSQERRIIHTALQGRDDIYTFSEGEEPYRKIIISPKK</sequence>
<reference evidence="8 9" key="1">
    <citation type="journal article" date="2018" name="Environ. Microbiol.">
        <title>Novel energy conservation strategies and behaviour of Pelotomaculum schinkii driving syntrophic propionate catabolism.</title>
        <authorList>
            <person name="Hidalgo-Ahumada C.A.P."/>
            <person name="Nobu M.K."/>
            <person name="Narihiro T."/>
            <person name="Tamaki H."/>
            <person name="Liu W.T."/>
            <person name="Kamagata Y."/>
            <person name="Stams A.J.M."/>
            <person name="Imachi H."/>
            <person name="Sousa D.Z."/>
        </authorList>
    </citation>
    <scope>NUCLEOTIDE SEQUENCE [LARGE SCALE GENOMIC DNA]</scope>
    <source>
        <strain evidence="8 9">MGP</strain>
    </source>
</reference>
<organism evidence="8 9">
    <name type="scientific">Pelotomaculum propionicicum</name>
    <dbReference type="NCBI Taxonomy" id="258475"/>
    <lineage>
        <taxon>Bacteria</taxon>
        <taxon>Bacillati</taxon>
        <taxon>Bacillota</taxon>
        <taxon>Clostridia</taxon>
        <taxon>Eubacteriales</taxon>
        <taxon>Desulfotomaculaceae</taxon>
        <taxon>Pelotomaculum</taxon>
    </lineage>
</organism>
<dbReference type="Pfam" id="PF14804">
    <property type="entry name" value="Jag_N"/>
    <property type="match status" value="1"/>
</dbReference>
<evidence type="ECO:0000256" key="2">
    <source>
        <dbReference type="ARBA" id="ARBA00022884"/>
    </source>
</evidence>
<dbReference type="GO" id="GO:0071555">
    <property type="term" value="P:cell wall organization"/>
    <property type="evidence" value="ECO:0007669"/>
    <property type="project" value="UniProtKB-KW"/>
</dbReference>